<dbReference type="Proteomes" id="UP001172083">
    <property type="component" value="Unassembled WGS sequence"/>
</dbReference>
<accession>A0ABT8L149</accession>
<dbReference type="InterPro" id="IPR016541">
    <property type="entry name" value="UCP008505"/>
</dbReference>
<proteinExistence type="predicted"/>
<name>A0ABT8L149_9BACT</name>
<dbReference type="EMBL" id="JAUJEB010000001">
    <property type="protein sequence ID" value="MDN5210776.1"/>
    <property type="molecule type" value="Genomic_DNA"/>
</dbReference>
<comment type="caution">
    <text evidence="1">The sequence shown here is derived from an EMBL/GenBank/DDBJ whole genome shotgun (WGS) entry which is preliminary data.</text>
</comment>
<sequence length="165" mass="19006">MSVYLVDTNFFIQAHRATYPLDVAKSFWEKLSKLALEGKIISIDRVKHEIYENEDDLKDWCIDNLPNNFFKSTRSIASEYGKAVEWAMSRNDHYTQAALAEFMDDRNADAWLVSYALAHTGLIIVTQEKSEPAIKRKIKIPEACAPFDIKYLNTVGMFRELGESF</sequence>
<evidence type="ECO:0000313" key="2">
    <source>
        <dbReference type="Proteomes" id="UP001172083"/>
    </source>
</evidence>
<dbReference type="Pfam" id="PF14367">
    <property type="entry name" value="DUF4411"/>
    <property type="match status" value="1"/>
</dbReference>
<dbReference type="RefSeq" id="WP_346756117.1">
    <property type="nucleotide sequence ID" value="NZ_JAUJEB010000001.1"/>
</dbReference>
<protein>
    <submittedName>
        <fullName evidence="1">DUF4411 family protein</fullName>
    </submittedName>
</protein>
<keyword evidence="2" id="KW-1185">Reference proteome</keyword>
<evidence type="ECO:0000313" key="1">
    <source>
        <dbReference type="EMBL" id="MDN5210776.1"/>
    </source>
</evidence>
<organism evidence="1 2">
    <name type="scientific">Agaribacillus aureus</name>
    <dbReference type="NCBI Taxonomy" id="3051825"/>
    <lineage>
        <taxon>Bacteria</taxon>
        <taxon>Pseudomonadati</taxon>
        <taxon>Bacteroidota</taxon>
        <taxon>Cytophagia</taxon>
        <taxon>Cytophagales</taxon>
        <taxon>Splendidivirgaceae</taxon>
        <taxon>Agaribacillus</taxon>
    </lineage>
</organism>
<gene>
    <name evidence="1" type="ORF">QQ020_01915</name>
</gene>
<reference evidence="1" key="1">
    <citation type="submission" date="2023-06" db="EMBL/GenBank/DDBJ databases">
        <title>Genomic of Agaribacillus aureum.</title>
        <authorList>
            <person name="Wang G."/>
        </authorList>
    </citation>
    <scope>NUCLEOTIDE SEQUENCE</scope>
    <source>
        <strain evidence="1">BMA12</strain>
    </source>
</reference>